<evidence type="ECO:0000256" key="4">
    <source>
        <dbReference type="ARBA" id="ARBA00049445"/>
    </source>
</evidence>
<organism evidence="9 10">
    <name type="scientific">Caenispirillum bisanense</name>
    <dbReference type="NCBI Taxonomy" id="414052"/>
    <lineage>
        <taxon>Bacteria</taxon>
        <taxon>Pseudomonadati</taxon>
        <taxon>Pseudomonadota</taxon>
        <taxon>Alphaproteobacteria</taxon>
        <taxon>Rhodospirillales</taxon>
        <taxon>Novispirillaceae</taxon>
        <taxon>Caenispirillum</taxon>
    </lineage>
</organism>
<reference evidence="10" key="1">
    <citation type="submission" date="2017-09" db="EMBL/GenBank/DDBJ databases">
        <authorList>
            <person name="Varghese N."/>
            <person name="Submissions S."/>
        </authorList>
    </citation>
    <scope>NUCLEOTIDE SEQUENCE [LARGE SCALE GENOMIC DNA]</scope>
    <source>
        <strain evidence="10">USBA 140</strain>
    </source>
</reference>
<dbReference type="AlphaFoldDB" id="A0A286G679"/>
<dbReference type="Gene3D" id="3.20.20.100">
    <property type="entry name" value="NADP-dependent oxidoreductase domain"/>
    <property type="match status" value="1"/>
</dbReference>
<dbReference type="GO" id="GO:0051596">
    <property type="term" value="P:methylglyoxal catabolic process"/>
    <property type="evidence" value="ECO:0007669"/>
    <property type="project" value="TreeGrafter"/>
</dbReference>
<sequence length="275" mass="30338">MWTVNAKDARIPALGFGTFTLPPDDCHRMVKAALREGYRHVDTAQIYENEEAVGTGIRDSGIGRSDLWVTTKVWVSNFRDGDLQRSVDESLRKLAMDHVDLLLLHWPNPEVDLAETLGALASVKQAGKARHVGISNFTVDLIRRATELSPEPLVTNQVEYHPLLNQDPVLEACRAQGMALTAYSPVAQGKVLGEPVLARIAEAHGKTPAQVALRWLVQQEGVCAIPRSRSEDHAKANLEIFDFELSADDMRAIKGLQRPDGRQIAPEGLAPQWDS</sequence>
<comment type="catalytic activity">
    <reaction evidence="4">
        <text>hydroxyacetone + NADP(+) = methylglyoxal + NADPH + H(+)</text>
        <dbReference type="Rhea" id="RHEA:27986"/>
        <dbReference type="ChEBI" id="CHEBI:15378"/>
        <dbReference type="ChEBI" id="CHEBI:17158"/>
        <dbReference type="ChEBI" id="CHEBI:27957"/>
        <dbReference type="ChEBI" id="CHEBI:57783"/>
        <dbReference type="ChEBI" id="CHEBI:58349"/>
    </reaction>
</comment>
<protein>
    <submittedName>
        <fullName evidence="9">Aldo/keto reductase</fullName>
    </submittedName>
</protein>
<dbReference type="PIRSF" id="PIRSF000097">
    <property type="entry name" value="AKR"/>
    <property type="match status" value="1"/>
</dbReference>
<dbReference type="PANTHER" id="PTHR43827:SF3">
    <property type="entry name" value="NADP-DEPENDENT OXIDOREDUCTASE DOMAIN-CONTAINING PROTEIN"/>
    <property type="match status" value="1"/>
</dbReference>
<dbReference type="InterPro" id="IPR020471">
    <property type="entry name" value="AKR"/>
</dbReference>
<evidence type="ECO:0000256" key="2">
    <source>
        <dbReference type="ARBA" id="ARBA00022857"/>
    </source>
</evidence>
<evidence type="ECO:0000256" key="6">
    <source>
        <dbReference type="PIRSR" id="PIRSR000097-2"/>
    </source>
</evidence>
<dbReference type="Pfam" id="PF00248">
    <property type="entry name" value="Aldo_ket_red"/>
    <property type="match status" value="1"/>
</dbReference>
<evidence type="ECO:0000256" key="7">
    <source>
        <dbReference type="PIRSR" id="PIRSR000097-3"/>
    </source>
</evidence>
<feature type="domain" description="NADP-dependent oxidoreductase" evidence="8">
    <location>
        <begin position="14"/>
        <end position="256"/>
    </location>
</feature>
<dbReference type="InterPro" id="IPR023210">
    <property type="entry name" value="NADP_OxRdtase_dom"/>
</dbReference>
<dbReference type="PROSITE" id="PS00062">
    <property type="entry name" value="ALDOKETO_REDUCTASE_2"/>
    <property type="match status" value="1"/>
</dbReference>
<dbReference type="RefSeq" id="WP_097277618.1">
    <property type="nucleotide sequence ID" value="NZ_OCNJ01000001.1"/>
</dbReference>
<evidence type="ECO:0000256" key="1">
    <source>
        <dbReference type="ARBA" id="ARBA00007905"/>
    </source>
</evidence>
<proteinExistence type="inferred from homology"/>
<feature type="site" description="Lowers pKa of active site Tyr" evidence="7">
    <location>
        <position position="72"/>
    </location>
</feature>
<feature type="active site" description="Proton donor" evidence="5">
    <location>
        <position position="47"/>
    </location>
</feature>
<dbReference type="GO" id="GO:1990002">
    <property type="term" value="F:methylglyoxal reductase (NADPH) (acetol producing) activity"/>
    <property type="evidence" value="ECO:0007669"/>
    <property type="project" value="TreeGrafter"/>
</dbReference>
<dbReference type="OrthoDB" id="9768793at2"/>
<dbReference type="EMBL" id="OCNJ01000001">
    <property type="protein sequence ID" value="SOD91005.1"/>
    <property type="molecule type" value="Genomic_DNA"/>
</dbReference>
<accession>A0A286G679</accession>
<dbReference type="PROSITE" id="PS00798">
    <property type="entry name" value="ALDOKETO_REDUCTASE_1"/>
    <property type="match status" value="1"/>
</dbReference>
<keyword evidence="2" id="KW-0521">NADP</keyword>
<dbReference type="PANTHER" id="PTHR43827">
    <property type="entry name" value="2,5-DIKETO-D-GLUCONIC ACID REDUCTASE"/>
    <property type="match status" value="1"/>
</dbReference>
<feature type="binding site" evidence="6">
    <location>
        <position position="105"/>
    </location>
    <ligand>
        <name>substrate</name>
    </ligand>
</feature>
<dbReference type="PRINTS" id="PR00069">
    <property type="entry name" value="ALDKETRDTASE"/>
</dbReference>
<name>A0A286G679_9PROT</name>
<gene>
    <name evidence="9" type="ORF">SAMN05421508_101761</name>
</gene>
<dbReference type="Proteomes" id="UP000219621">
    <property type="component" value="Unassembled WGS sequence"/>
</dbReference>
<evidence type="ECO:0000256" key="3">
    <source>
        <dbReference type="ARBA" id="ARBA00023002"/>
    </source>
</evidence>
<evidence type="ECO:0000313" key="9">
    <source>
        <dbReference type="EMBL" id="SOD91005.1"/>
    </source>
</evidence>
<keyword evidence="3" id="KW-0560">Oxidoreductase</keyword>
<keyword evidence="10" id="KW-1185">Reference proteome</keyword>
<dbReference type="FunFam" id="3.20.20.100:FF:000002">
    <property type="entry name" value="2,5-diketo-D-gluconic acid reductase A"/>
    <property type="match status" value="1"/>
</dbReference>
<dbReference type="CDD" id="cd19140">
    <property type="entry name" value="AKR_AKR3F3"/>
    <property type="match status" value="1"/>
</dbReference>
<evidence type="ECO:0000313" key="10">
    <source>
        <dbReference type="Proteomes" id="UP000219621"/>
    </source>
</evidence>
<dbReference type="InterPro" id="IPR036812">
    <property type="entry name" value="NAD(P)_OxRdtase_dom_sf"/>
</dbReference>
<evidence type="ECO:0000256" key="5">
    <source>
        <dbReference type="PIRSR" id="PIRSR000097-1"/>
    </source>
</evidence>
<comment type="similarity">
    <text evidence="1">Belongs to the aldo/keto reductase family.</text>
</comment>
<evidence type="ECO:0000259" key="8">
    <source>
        <dbReference type="Pfam" id="PF00248"/>
    </source>
</evidence>
<dbReference type="SUPFAM" id="SSF51430">
    <property type="entry name" value="NAD(P)-linked oxidoreductase"/>
    <property type="match status" value="1"/>
</dbReference>
<dbReference type="InterPro" id="IPR018170">
    <property type="entry name" value="Aldo/ket_reductase_CS"/>
</dbReference>